<evidence type="ECO:0000313" key="2">
    <source>
        <dbReference type="Proteomes" id="UP001164929"/>
    </source>
</evidence>
<sequence>MVVVLASLPSYETGTASLSWCRGPMQFAAGSLDSLLIYLNQSKILNVSRACKKENRELTNVFVLISKKQIKTLKRGAMHGVGYELLDVLRIAVHFENKILKCSLNSR</sequence>
<accession>A0AAD6LVI5</accession>
<reference evidence="1" key="1">
    <citation type="journal article" date="2023" name="Mol. Ecol. Resour.">
        <title>Chromosome-level genome assembly of a triploid poplar Populus alba 'Berolinensis'.</title>
        <authorList>
            <person name="Chen S."/>
            <person name="Yu Y."/>
            <person name="Wang X."/>
            <person name="Wang S."/>
            <person name="Zhang T."/>
            <person name="Zhou Y."/>
            <person name="He R."/>
            <person name="Meng N."/>
            <person name="Wang Y."/>
            <person name="Liu W."/>
            <person name="Liu Z."/>
            <person name="Liu J."/>
            <person name="Guo Q."/>
            <person name="Huang H."/>
            <person name="Sederoff R.R."/>
            <person name="Wang G."/>
            <person name="Qu G."/>
            <person name="Chen S."/>
        </authorList>
    </citation>
    <scope>NUCLEOTIDE SEQUENCE</scope>
    <source>
        <strain evidence="1">SC-2020</strain>
    </source>
</reference>
<dbReference type="AlphaFoldDB" id="A0AAD6LVI5"/>
<name>A0AAD6LVI5_9ROSI</name>
<gene>
    <name evidence="1" type="ORF">NC653_030183</name>
</gene>
<dbReference type="EMBL" id="JAQIZT010000013">
    <property type="protein sequence ID" value="KAJ6974043.1"/>
    <property type="molecule type" value="Genomic_DNA"/>
</dbReference>
<protein>
    <submittedName>
        <fullName evidence="1">Uncharacterized protein</fullName>
    </submittedName>
</protein>
<comment type="caution">
    <text evidence="1">The sequence shown here is derived from an EMBL/GenBank/DDBJ whole genome shotgun (WGS) entry which is preliminary data.</text>
</comment>
<proteinExistence type="predicted"/>
<dbReference type="Proteomes" id="UP001164929">
    <property type="component" value="Chromosome 13"/>
</dbReference>
<keyword evidence="2" id="KW-1185">Reference proteome</keyword>
<evidence type="ECO:0000313" key="1">
    <source>
        <dbReference type="EMBL" id="KAJ6974043.1"/>
    </source>
</evidence>
<organism evidence="1 2">
    <name type="scientific">Populus alba x Populus x berolinensis</name>
    <dbReference type="NCBI Taxonomy" id="444605"/>
    <lineage>
        <taxon>Eukaryota</taxon>
        <taxon>Viridiplantae</taxon>
        <taxon>Streptophyta</taxon>
        <taxon>Embryophyta</taxon>
        <taxon>Tracheophyta</taxon>
        <taxon>Spermatophyta</taxon>
        <taxon>Magnoliopsida</taxon>
        <taxon>eudicotyledons</taxon>
        <taxon>Gunneridae</taxon>
        <taxon>Pentapetalae</taxon>
        <taxon>rosids</taxon>
        <taxon>fabids</taxon>
        <taxon>Malpighiales</taxon>
        <taxon>Salicaceae</taxon>
        <taxon>Saliceae</taxon>
        <taxon>Populus</taxon>
    </lineage>
</organism>